<dbReference type="RefSeq" id="WP_071062802.1">
    <property type="nucleotide sequence ID" value="NZ_MKIE01000004.1"/>
</dbReference>
<organism evidence="1 2">
    <name type="scientific">Andreesenia angusta</name>
    <dbReference type="NCBI Taxonomy" id="39480"/>
    <lineage>
        <taxon>Bacteria</taxon>
        <taxon>Bacillati</taxon>
        <taxon>Bacillota</taxon>
        <taxon>Tissierellia</taxon>
        <taxon>Tissierellales</taxon>
        <taxon>Gottschalkiaceae</taxon>
        <taxon>Andreesenia</taxon>
    </lineage>
</organism>
<reference evidence="1 2" key="1">
    <citation type="submission" date="2016-09" db="EMBL/GenBank/DDBJ databases">
        <title>Genome sequence of Eubacterium angustum.</title>
        <authorList>
            <person name="Poehlein A."/>
            <person name="Daniel R."/>
        </authorList>
    </citation>
    <scope>NUCLEOTIDE SEQUENCE [LARGE SCALE GENOMIC DNA]</scope>
    <source>
        <strain evidence="1 2">DSM 1989</strain>
    </source>
</reference>
<evidence type="ECO:0000313" key="1">
    <source>
        <dbReference type="EMBL" id="OHW62194.1"/>
    </source>
</evidence>
<dbReference type="Proteomes" id="UP000180254">
    <property type="component" value="Unassembled WGS sequence"/>
</dbReference>
<dbReference type="STRING" id="39480.EUAN_12630"/>
<sequence>MLSNNQIHAIQNELLNRLTDLKHKAKEMELEVYSYKYKKKKAIENGNVDEAEYFETLEKSCGDMAKSYEARAAENIELLGVLANCLERG</sequence>
<dbReference type="EMBL" id="MKIE01000004">
    <property type="protein sequence ID" value="OHW62194.1"/>
    <property type="molecule type" value="Genomic_DNA"/>
</dbReference>
<protein>
    <submittedName>
        <fullName evidence="1">Uncharacterized protein</fullName>
    </submittedName>
</protein>
<comment type="caution">
    <text evidence="1">The sequence shown here is derived from an EMBL/GenBank/DDBJ whole genome shotgun (WGS) entry which is preliminary data.</text>
</comment>
<dbReference type="AlphaFoldDB" id="A0A1S1V6Q9"/>
<keyword evidence="2" id="KW-1185">Reference proteome</keyword>
<proteinExistence type="predicted"/>
<gene>
    <name evidence="1" type="ORF">EUAN_12630</name>
</gene>
<name>A0A1S1V6Q9_9FIRM</name>
<accession>A0A1S1V6Q9</accession>
<evidence type="ECO:0000313" key="2">
    <source>
        <dbReference type="Proteomes" id="UP000180254"/>
    </source>
</evidence>